<reference evidence="2" key="1">
    <citation type="submission" date="2022-11" db="UniProtKB">
        <authorList>
            <consortium name="WormBaseParasite"/>
        </authorList>
    </citation>
    <scope>IDENTIFICATION</scope>
</reference>
<name>A0A915HNW9_ROMCU</name>
<evidence type="ECO:0000313" key="2">
    <source>
        <dbReference type="WBParaSite" id="nRc.2.0.1.t03206-RA"/>
    </source>
</evidence>
<sequence>MQNRQRNDVRPIRVFRQANAVSCPAKDATASDQITRSGGFVFQPGRIPNEGVELTFGELHSSEEGILLEIARKTKKPEVESLSEIMSKSSLVPGLALA</sequence>
<proteinExistence type="predicted"/>
<dbReference type="WBParaSite" id="nRc.2.0.1.t03206-RA">
    <property type="protein sequence ID" value="nRc.2.0.1.t03206-RA"/>
    <property type="gene ID" value="nRc.2.0.1.g03206"/>
</dbReference>
<evidence type="ECO:0000313" key="1">
    <source>
        <dbReference type="Proteomes" id="UP000887565"/>
    </source>
</evidence>
<keyword evidence="1" id="KW-1185">Reference proteome</keyword>
<dbReference type="AlphaFoldDB" id="A0A915HNW9"/>
<dbReference type="Proteomes" id="UP000887565">
    <property type="component" value="Unplaced"/>
</dbReference>
<accession>A0A915HNW9</accession>
<organism evidence="1 2">
    <name type="scientific">Romanomermis culicivorax</name>
    <name type="common">Nematode worm</name>
    <dbReference type="NCBI Taxonomy" id="13658"/>
    <lineage>
        <taxon>Eukaryota</taxon>
        <taxon>Metazoa</taxon>
        <taxon>Ecdysozoa</taxon>
        <taxon>Nematoda</taxon>
        <taxon>Enoplea</taxon>
        <taxon>Dorylaimia</taxon>
        <taxon>Mermithida</taxon>
        <taxon>Mermithoidea</taxon>
        <taxon>Mermithidae</taxon>
        <taxon>Romanomermis</taxon>
    </lineage>
</organism>
<protein>
    <submittedName>
        <fullName evidence="2">Uncharacterized protein</fullName>
    </submittedName>
</protein>